<proteinExistence type="predicted"/>
<dbReference type="RefSeq" id="WP_204866064.1">
    <property type="nucleotide sequence ID" value="NZ_JAFBBK010000001.1"/>
</dbReference>
<keyword evidence="4" id="KW-1185">Reference proteome</keyword>
<feature type="region of interest" description="Disordered" evidence="1">
    <location>
        <begin position="1"/>
        <end position="32"/>
    </location>
</feature>
<dbReference type="SUPFAM" id="SSF54593">
    <property type="entry name" value="Glyoxalase/Bleomycin resistance protein/Dihydroxybiphenyl dioxygenase"/>
    <property type="match status" value="2"/>
</dbReference>
<evidence type="ECO:0000259" key="2">
    <source>
        <dbReference type="PROSITE" id="PS51819"/>
    </source>
</evidence>
<name>A0ABS2KQ62_9NOCA</name>
<organism evidence="3 4">
    <name type="scientific">Rhodococcoides corynebacterioides</name>
    <dbReference type="NCBI Taxonomy" id="53972"/>
    <lineage>
        <taxon>Bacteria</taxon>
        <taxon>Bacillati</taxon>
        <taxon>Actinomycetota</taxon>
        <taxon>Actinomycetes</taxon>
        <taxon>Mycobacteriales</taxon>
        <taxon>Nocardiaceae</taxon>
        <taxon>Rhodococcoides</taxon>
    </lineage>
</organism>
<comment type="caution">
    <text evidence="3">The sequence shown here is derived from an EMBL/GenBank/DDBJ whole genome shotgun (WGS) entry which is preliminary data.</text>
</comment>
<evidence type="ECO:0000313" key="4">
    <source>
        <dbReference type="Proteomes" id="UP000703038"/>
    </source>
</evidence>
<accession>A0ABS2KQ62</accession>
<evidence type="ECO:0000313" key="3">
    <source>
        <dbReference type="EMBL" id="MBM7413431.1"/>
    </source>
</evidence>
<reference evidence="3 4" key="1">
    <citation type="submission" date="2021-01" db="EMBL/GenBank/DDBJ databases">
        <title>Genomics of switchgrass bacterial isolates.</title>
        <authorList>
            <person name="Shade A."/>
        </authorList>
    </citation>
    <scope>NUCLEOTIDE SEQUENCE [LARGE SCALE GENOMIC DNA]</scope>
    <source>
        <strain evidence="3 4">PvP111</strain>
    </source>
</reference>
<dbReference type="InterPro" id="IPR004360">
    <property type="entry name" value="Glyas_Fos-R_dOase_dom"/>
</dbReference>
<dbReference type="Proteomes" id="UP000703038">
    <property type="component" value="Unassembled WGS sequence"/>
</dbReference>
<feature type="domain" description="VOC" evidence="2">
    <location>
        <begin position="191"/>
        <end position="317"/>
    </location>
</feature>
<protein>
    <recommendedName>
        <fullName evidence="2">VOC domain-containing protein</fullName>
    </recommendedName>
</protein>
<evidence type="ECO:0000256" key="1">
    <source>
        <dbReference type="SAM" id="MobiDB-lite"/>
    </source>
</evidence>
<gene>
    <name evidence="3" type="ORF">JOE42_000164</name>
</gene>
<dbReference type="PROSITE" id="PS51819">
    <property type="entry name" value="VOC"/>
    <property type="match status" value="1"/>
</dbReference>
<sequence length="388" mass="43042">MTIDHAHRTRDVDGHQGMHVDQGALPGEHPGRAVNPVIKVQDIAWLEFRKPDLDRAQTFAEAFGFGVTVRTDDELHLRGLADGAPCVIIRKGRRTSYVGAAFRAAESADVLRLARATGHRVERLPESIGGIGVTVTDPSGQPVRVVADLDDGRQLPGQRTHDYNFGALDPAGITRTNATQRPPHEPALVERLGHVVLQRTRYLENLTWYLEHLGLIVSDFLYYDGQRHRGPVMSFIRCDRGSEPTDHHTLAMTLGPSDRYVHSAYQVCDLDAIGAGSRYLTERGYRHSWGIGRHIQGSQIFDYWRDPDGFLVEHFSDGDRFDASLEPGWAPMTASGLAQWGPPASKDFLGIAPNKRSLSELRSILTGLRSDNEFDSERLLGLMKVASS</sequence>
<feature type="compositionally biased region" description="Basic and acidic residues" evidence="1">
    <location>
        <begin position="1"/>
        <end position="18"/>
    </location>
</feature>
<dbReference type="Gene3D" id="3.10.180.10">
    <property type="entry name" value="2,3-Dihydroxybiphenyl 1,2-Dioxygenase, domain 1"/>
    <property type="match status" value="2"/>
</dbReference>
<dbReference type="InterPro" id="IPR037523">
    <property type="entry name" value="VOC_core"/>
</dbReference>
<dbReference type="EMBL" id="JAFBBK010000001">
    <property type="protein sequence ID" value="MBM7413431.1"/>
    <property type="molecule type" value="Genomic_DNA"/>
</dbReference>
<dbReference type="InterPro" id="IPR029068">
    <property type="entry name" value="Glyas_Bleomycin-R_OHBP_Dase"/>
</dbReference>
<dbReference type="Pfam" id="PF00903">
    <property type="entry name" value="Glyoxalase"/>
    <property type="match status" value="1"/>
</dbReference>